<keyword evidence="4" id="KW-1185">Reference proteome</keyword>
<evidence type="ECO:0000313" key="3">
    <source>
        <dbReference type="EMBL" id="GAA5809833.1"/>
    </source>
</evidence>
<evidence type="ECO:0000256" key="2">
    <source>
        <dbReference type="SAM" id="MobiDB-lite"/>
    </source>
</evidence>
<gene>
    <name evidence="3" type="ORF">MFLAVUS_003248</name>
</gene>
<feature type="coiled-coil region" evidence="1">
    <location>
        <begin position="36"/>
        <end position="63"/>
    </location>
</feature>
<feature type="region of interest" description="Disordered" evidence="2">
    <location>
        <begin position="1"/>
        <end position="25"/>
    </location>
</feature>
<keyword evidence="1" id="KW-0175">Coiled coil</keyword>
<reference evidence="3 4" key="1">
    <citation type="submission" date="2024-04" db="EMBL/GenBank/DDBJ databases">
        <title>genome sequences of Mucor flavus KT1a and Helicostylum pulchrum KT1b strains isolated from the surface of a dry-aged beef.</title>
        <authorList>
            <person name="Toyotome T."/>
            <person name="Hosono M."/>
            <person name="Torimaru M."/>
            <person name="Fukuda K."/>
            <person name="Mikami N."/>
        </authorList>
    </citation>
    <scope>NUCLEOTIDE SEQUENCE [LARGE SCALE GENOMIC DNA]</scope>
    <source>
        <strain evidence="3 4">KT1a</strain>
    </source>
</reference>
<name>A0ABP9YSK9_9FUNG</name>
<sequence>MDHVNDDIDEGSSTNQKKIKKSNQRRRELQNVFIAYDMEEQMKKKVEKKEKKLSRQLTQQELLSQADETANKVVENDSIFIDDLEDLGLNSIIDLSAQYPERQTTLFNKKQWKDITNKCPSYTFNDTLYRGVDEAANSVFDLYNPKQSATRNWNLMYQQVISLKGQYNAELNDSFRDIDFCLYFYESLFMLQKHYEYLFTDDIDNSEWDMIVKFWGPVMERLFTGTGLRLKWDDTILTMDDVTTVGHFKVDMRVINDTKIQKLNSEEDLAVAEAAKSDPGVLKYQSDRCKLLSESKVIIDNFVAKGRDVNSVYSIQFCGFEMMIISLSLFSNGLYVGNEVHHVQIDDRLQKCCNYLSTVKQLLCFRDETIEFLHKSDDVKLDLAANRASVKGAKYNAASEEKKAELVKSDWTRGTWVPPRRKESAPAPIPSNLVSR</sequence>
<dbReference type="EMBL" id="BAABUK010000006">
    <property type="protein sequence ID" value="GAA5809833.1"/>
    <property type="molecule type" value="Genomic_DNA"/>
</dbReference>
<dbReference type="Proteomes" id="UP001473302">
    <property type="component" value="Unassembled WGS sequence"/>
</dbReference>
<organism evidence="3 4">
    <name type="scientific">Mucor flavus</name>
    <dbReference type="NCBI Taxonomy" id="439312"/>
    <lineage>
        <taxon>Eukaryota</taxon>
        <taxon>Fungi</taxon>
        <taxon>Fungi incertae sedis</taxon>
        <taxon>Mucoromycota</taxon>
        <taxon>Mucoromycotina</taxon>
        <taxon>Mucoromycetes</taxon>
        <taxon>Mucorales</taxon>
        <taxon>Mucorineae</taxon>
        <taxon>Mucoraceae</taxon>
        <taxon>Mucor</taxon>
    </lineage>
</organism>
<evidence type="ECO:0000256" key="1">
    <source>
        <dbReference type="SAM" id="Coils"/>
    </source>
</evidence>
<feature type="region of interest" description="Disordered" evidence="2">
    <location>
        <begin position="415"/>
        <end position="436"/>
    </location>
</feature>
<evidence type="ECO:0000313" key="4">
    <source>
        <dbReference type="Proteomes" id="UP001473302"/>
    </source>
</evidence>
<comment type="caution">
    <text evidence="3">The sequence shown here is derived from an EMBL/GenBank/DDBJ whole genome shotgun (WGS) entry which is preliminary data.</text>
</comment>
<protein>
    <submittedName>
        <fullName evidence="3">Uncharacterized protein</fullName>
    </submittedName>
</protein>
<proteinExistence type="predicted"/>
<accession>A0ABP9YSK9</accession>